<keyword evidence="1" id="KW-0472">Membrane</keyword>
<accession>A0ABY5YHR4</accession>
<keyword evidence="1" id="KW-0812">Transmembrane</keyword>
<proteinExistence type="predicted"/>
<organism evidence="2 3">
    <name type="scientific">Deinococcus rubellus</name>
    <dbReference type="NCBI Taxonomy" id="1889240"/>
    <lineage>
        <taxon>Bacteria</taxon>
        <taxon>Thermotogati</taxon>
        <taxon>Deinococcota</taxon>
        <taxon>Deinococci</taxon>
        <taxon>Deinococcales</taxon>
        <taxon>Deinococcaceae</taxon>
        <taxon>Deinococcus</taxon>
    </lineage>
</organism>
<evidence type="ECO:0000313" key="2">
    <source>
        <dbReference type="EMBL" id="UWX64466.1"/>
    </source>
</evidence>
<evidence type="ECO:0000256" key="1">
    <source>
        <dbReference type="SAM" id="Phobius"/>
    </source>
</evidence>
<dbReference type="Proteomes" id="UP001060261">
    <property type="component" value="Chromosome"/>
</dbReference>
<gene>
    <name evidence="2" type="ORF">N0D28_02000</name>
</gene>
<feature type="transmembrane region" description="Helical" evidence="1">
    <location>
        <begin position="69"/>
        <end position="89"/>
    </location>
</feature>
<keyword evidence="1" id="KW-1133">Transmembrane helix</keyword>
<keyword evidence="3" id="KW-1185">Reference proteome</keyword>
<evidence type="ECO:0000313" key="3">
    <source>
        <dbReference type="Proteomes" id="UP001060261"/>
    </source>
</evidence>
<reference evidence="2" key="1">
    <citation type="submission" date="2022-09" db="EMBL/GenBank/DDBJ databases">
        <title>genome sequence of Deinococcus rubellus.</title>
        <authorList>
            <person name="Srinivasan S."/>
        </authorList>
    </citation>
    <scope>NUCLEOTIDE SEQUENCE</scope>
    <source>
        <strain evidence="2">Ant6</strain>
    </source>
</reference>
<name>A0ABY5YHR4_9DEIO</name>
<sequence length="100" mass="10553">MIAEKSIGWRVLSVLLRTLLWLLGAVLAALALGAFASLNPAAPTWMRTLSALEGVLQGRLFHGAGLLGAYPRGLTEALLAALAVFLAALPEARRSVPKHL</sequence>
<protein>
    <submittedName>
        <fullName evidence="2">Uncharacterized protein</fullName>
    </submittedName>
</protein>
<dbReference type="RefSeq" id="WP_260560740.1">
    <property type="nucleotide sequence ID" value="NZ_BAABEC010000076.1"/>
</dbReference>
<dbReference type="EMBL" id="CP104213">
    <property type="protein sequence ID" value="UWX64466.1"/>
    <property type="molecule type" value="Genomic_DNA"/>
</dbReference>